<dbReference type="CDD" id="cd07516">
    <property type="entry name" value="HAD_Pase"/>
    <property type="match status" value="1"/>
</dbReference>
<keyword evidence="1" id="KW-0378">Hydrolase</keyword>
<dbReference type="InterPro" id="IPR006379">
    <property type="entry name" value="HAD-SF_hydro_IIB"/>
</dbReference>
<dbReference type="InterPro" id="IPR036412">
    <property type="entry name" value="HAD-like_sf"/>
</dbReference>
<sequence length="271" mass="30457">MKYKLLALDLDGTLTNTKKEITPYTRRTIIKAQQKGVKIILATGRPTYGVAPIAEHLCLREYGGYILSYNGGRIINWQTGKVMYENLLERSVIPFLYNYAKKYGFTIITYHNEFVITENPYDEYVQKLALLNVMTIKKVDNFLSAIDFPVGKCMIVGEPIKLATLENEMHNDLKELLGVYRSEAYFLELVPKGIDKAQALSVLLKELGNKKEELIAIGDGFNDISMIKYAGLGVAMANAQDIVRQNANFITASNEEDGVAAVVEKFILHNC</sequence>
<dbReference type="NCBIfam" id="TIGR01484">
    <property type="entry name" value="HAD-SF-IIB"/>
    <property type="match status" value="1"/>
</dbReference>
<comment type="caution">
    <text evidence="1">The sequence shown here is derived from an EMBL/GenBank/DDBJ whole genome shotgun (WGS) entry which is preliminary data.</text>
</comment>
<dbReference type="SFLD" id="SFLDG01140">
    <property type="entry name" value="C2.B:_Phosphomannomutase_and_P"/>
    <property type="match status" value="1"/>
</dbReference>
<dbReference type="GO" id="GO:0000287">
    <property type="term" value="F:magnesium ion binding"/>
    <property type="evidence" value="ECO:0007669"/>
    <property type="project" value="TreeGrafter"/>
</dbReference>
<dbReference type="PANTHER" id="PTHR10000:SF8">
    <property type="entry name" value="HAD SUPERFAMILY HYDROLASE-LIKE, TYPE 3"/>
    <property type="match status" value="1"/>
</dbReference>
<dbReference type="RefSeq" id="WP_005938483.1">
    <property type="nucleotide sequence ID" value="NZ_KB890408.1"/>
</dbReference>
<dbReference type="Gene3D" id="3.30.1240.10">
    <property type="match status" value="1"/>
</dbReference>
<dbReference type="PATRIC" id="fig|1121098.3.peg.1251"/>
<organism evidence="1 2">
    <name type="scientific">Phocaeicola massiliensis B84634 = Timone 84634 = DSM 17679 = JCM 13223</name>
    <dbReference type="NCBI Taxonomy" id="1121098"/>
    <lineage>
        <taxon>Bacteria</taxon>
        <taxon>Pseudomonadati</taxon>
        <taxon>Bacteroidota</taxon>
        <taxon>Bacteroidia</taxon>
        <taxon>Bacteroidales</taxon>
        <taxon>Bacteroidaceae</taxon>
        <taxon>Phocaeicola</taxon>
    </lineage>
</organism>
<evidence type="ECO:0000313" key="2">
    <source>
        <dbReference type="Proteomes" id="UP000017831"/>
    </source>
</evidence>
<dbReference type="GO" id="GO:0016791">
    <property type="term" value="F:phosphatase activity"/>
    <property type="evidence" value="ECO:0007669"/>
    <property type="project" value="TreeGrafter"/>
</dbReference>
<dbReference type="SFLD" id="SFLDG01144">
    <property type="entry name" value="C2.B.4:_PGP_Like"/>
    <property type="match status" value="1"/>
</dbReference>
<reference evidence="1 2" key="1">
    <citation type="submission" date="2013-04" db="EMBL/GenBank/DDBJ databases">
        <title>The Genome Sequence of Bacteroides massiliensis DSM 17679.</title>
        <authorList>
            <consortium name="The Broad Institute Genomics Platform"/>
            <person name="Earl A."/>
            <person name="Ward D."/>
            <person name="Feldgarden M."/>
            <person name="Gevers D."/>
            <person name="Martens E."/>
            <person name="Fenner L."/>
            <person name="Roux V."/>
            <person name="Mallet M.N."/>
            <person name="Raoult D."/>
            <person name="Walker B."/>
            <person name="Young S."/>
            <person name="Zeng Q."/>
            <person name="Gargeya S."/>
            <person name="Fitzgerald M."/>
            <person name="Haas B."/>
            <person name="Abouelleil A."/>
            <person name="Allen A.W."/>
            <person name="Alvarado L."/>
            <person name="Arachchi H.M."/>
            <person name="Berlin A.M."/>
            <person name="Chapman S.B."/>
            <person name="Gainer-Dewar J."/>
            <person name="Goldberg J."/>
            <person name="Griggs A."/>
            <person name="Gujja S."/>
            <person name="Hansen M."/>
            <person name="Howarth C."/>
            <person name="Imamovic A."/>
            <person name="Ireland A."/>
            <person name="Larimer J."/>
            <person name="McCowan C."/>
            <person name="Murphy C."/>
            <person name="Pearson M."/>
            <person name="Poon T.W."/>
            <person name="Priest M."/>
            <person name="Roberts A."/>
            <person name="Saif S."/>
            <person name="Shea T."/>
            <person name="Sisk P."/>
            <person name="Sykes S."/>
            <person name="Wortman J."/>
            <person name="Nusbaum C."/>
            <person name="Birren B."/>
        </authorList>
    </citation>
    <scope>NUCLEOTIDE SEQUENCE [LARGE SCALE GENOMIC DNA]</scope>
    <source>
        <strain evidence="2">B84634 / Timone 84634 / DSM 17679 / JCM 13223</strain>
    </source>
</reference>
<gene>
    <name evidence="1" type="ORF">HMPREF1534_01228</name>
</gene>
<dbReference type="GeneID" id="60062759"/>
<accession>U6RIG5</accession>
<dbReference type="NCBIfam" id="TIGR00099">
    <property type="entry name" value="Cof-subfamily"/>
    <property type="match status" value="1"/>
</dbReference>
<dbReference type="InterPro" id="IPR023214">
    <property type="entry name" value="HAD_sf"/>
</dbReference>
<dbReference type="eggNOG" id="COG0561">
    <property type="taxonomic scope" value="Bacteria"/>
</dbReference>
<evidence type="ECO:0000313" key="1">
    <source>
        <dbReference type="EMBL" id="EOA56310.1"/>
    </source>
</evidence>
<dbReference type="EMBL" id="AQHY01000013">
    <property type="protein sequence ID" value="EOA56310.1"/>
    <property type="molecule type" value="Genomic_DNA"/>
</dbReference>
<dbReference type="SUPFAM" id="SSF56784">
    <property type="entry name" value="HAD-like"/>
    <property type="match status" value="1"/>
</dbReference>
<name>U6RIG5_9BACT</name>
<dbReference type="Pfam" id="PF08282">
    <property type="entry name" value="Hydrolase_3"/>
    <property type="match status" value="1"/>
</dbReference>
<keyword evidence="2" id="KW-1185">Reference proteome</keyword>
<proteinExistence type="predicted"/>
<dbReference type="PRINTS" id="PR00119">
    <property type="entry name" value="CATATPASE"/>
</dbReference>
<dbReference type="GO" id="GO:0005829">
    <property type="term" value="C:cytosol"/>
    <property type="evidence" value="ECO:0007669"/>
    <property type="project" value="TreeGrafter"/>
</dbReference>
<dbReference type="PANTHER" id="PTHR10000">
    <property type="entry name" value="PHOSPHOSERINE PHOSPHATASE"/>
    <property type="match status" value="1"/>
</dbReference>
<dbReference type="Gene3D" id="3.40.50.1000">
    <property type="entry name" value="HAD superfamily/HAD-like"/>
    <property type="match status" value="1"/>
</dbReference>
<dbReference type="InterPro" id="IPR000150">
    <property type="entry name" value="Cof"/>
</dbReference>
<dbReference type="Proteomes" id="UP000017831">
    <property type="component" value="Unassembled WGS sequence"/>
</dbReference>
<dbReference type="STRING" id="1121098.HMPREF1534_01228"/>
<protein>
    <submittedName>
        <fullName evidence="1">Cof-like hydrolase</fullName>
    </submittedName>
</protein>
<dbReference type="AlphaFoldDB" id="U6RIG5"/>
<dbReference type="HOGENOM" id="CLU_044146_0_1_10"/>
<dbReference type="OrthoDB" id="9814970at2"/>
<dbReference type="SFLD" id="SFLDS00003">
    <property type="entry name" value="Haloacid_Dehalogenase"/>
    <property type="match status" value="1"/>
</dbReference>
<dbReference type="PROSITE" id="PS01229">
    <property type="entry name" value="COF_2"/>
    <property type="match status" value="1"/>
</dbReference>